<sequence>MNIKHNISKIVILIALCAVSIFYTSCKAKKPVAPPAPEPVKEVVEPPKKIEPVKPIDTDGDGVPDDKDDCPEVKGDADNGGCPKVIEKAFDYKNIQFEFNSSVLKTSSYETLEKIAQQIKKSGDTKYLLKGNSSAEGTEKRNMMLSIDRANAVKAYLVNNGIASNRLITKGFGESNPIADNNTEAGRILNRRVEIEPEN</sequence>
<protein>
    <submittedName>
        <fullName evidence="6">OmpA family protein</fullName>
    </submittedName>
</protein>
<gene>
    <name evidence="6" type="ORF">I5M32_14775</name>
</gene>
<keyword evidence="3" id="KW-0998">Cell outer membrane</keyword>
<dbReference type="EMBL" id="JAEHFY010000025">
    <property type="protein sequence ID" value="MBK0384229.1"/>
    <property type="molecule type" value="Genomic_DNA"/>
</dbReference>
<accession>A0ABS1BMV3</accession>
<dbReference type="Pfam" id="PF00691">
    <property type="entry name" value="OmpA"/>
    <property type="match status" value="1"/>
</dbReference>
<comment type="subcellular location">
    <subcellularLocation>
        <location evidence="1">Cell outer membrane</location>
    </subcellularLocation>
</comment>
<dbReference type="SUPFAM" id="SSF103647">
    <property type="entry name" value="TSP type-3 repeat"/>
    <property type="match status" value="1"/>
</dbReference>
<dbReference type="PROSITE" id="PS51123">
    <property type="entry name" value="OMPA_2"/>
    <property type="match status" value="1"/>
</dbReference>
<dbReference type="PRINTS" id="PR01021">
    <property type="entry name" value="OMPADOMAIN"/>
</dbReference>
<dbReference type="SUPFAM" id="SSF103088">
    <property type="entry name" value="OmpA-like"/>
    <property type="match status" value="1"/>
</dbReference>
<evidence type="ECO:0000313" key="6">
    <source>
        <dbReference type="EMBL" id="MBK0384229.1"/>
    </source>
</evidence>
<dbReference type="InterPro" id="IPR028974">
    <property type="entry name" value="TSP_type-3_rpt"/>
</dbReference>
<dbReference type="PANTHER" id="PTHR30329">
    <property type="entry name" value="STATOR ELEMENT OF FLAGELLAR MOTOR COMPLEX"/>
    <property type="match status" value="1"/>
</dbReference>
<evidence type="ECO:0000259" key="5">
    <source>
        <dbReference type="PROSITE" id="PS51123"/>
    </source>
</evidence>
<evidence type="ECO:0000256" key="3">
    <source>
        <dbReference type="ARBA" id="ARBA00023237"/>
    </source>
</evidence>
<dbReference type="Gene3D" id="3.30.1330.60">
    <property type="entry name" value="OmpA-like domain"/>
    <property type="match status" value="1"/>
</dbReference>
<keyword evidence="2 4" id="KW-0472">Membrane</keyword>
<name>A0ABS1BMV3_9SPHI</name>
<proteinExistence type="predicted"/>
<reference evidence="6 7" key="1">
    <citation type="submission" date="2020-12" db="EMBL/GenBank/DDBJ databases">
        <title>Bacterial novel species Pedobacter sp. SD-b isolated from soil.</title>
        <authorList>
            <person name="Jung H.-Y."/>
        </authorList>
    </citation>
    <scope>NUCLEOTIDE SEQUENCE [LARGE SCALE GENOMIC DNA]</scope>
    <source>
        <strain evidence="6 7">SD-b</strain>
    </source>
</reference>
<dbReference type="InterPro" id="IPR006665">
    <property type="entry name" value="OmpA-like"/>
</dbReference>
<feature type="domain" description="OmpA-like" evidence="5">
    <location>
        <begin position="85"/>
        <end position="199"/>
    </location>
</feature>
<evidence type="ECO:0000256" key="2">
    <source>
        <dbReference type="ARBA" id="ARBA00023136"/>
    </source>
</evidence>
<dbReference type="PANTHER" id="PTHR30329:SF21">
    <property type="entry name" value="LIPOPROTEIN YIAD-RELATED"/>
    <property type="match status" value="1"/>
</dbReference>
<evidence type="ECO:0000313" key="7">
    <source>
        <dbReference type="Proteomes" id="UP000660024"/>
    </source>
</evidence>
<dbReference type="InterPro" id="IPR050330">
    <property type="entry name" value="Bact_OuterMem_StrucFunc"/>
</dbReference>
<dbReference type="RefSeq" id="WP_200587738.1">
    <property type="nucleotide sequence ID" value="NZ_JAEHFY010000025.1"/>
</dbReference>
<organism evidence="6 7">
    <name type="scientific">Pedobacter segetis</name>
    <dbReference type="NCBI Taxonomy" id="2793069"/>
    <lineage>
        <taxon>Bacteria</taxon>
        <taxon>Pseudomonadati</taxon>
        <taxon>Bacteroidota</taxon>
        <taxon>Sphingobacteriia</taxon>
        <taxon>Sphingobacteriales</taxon>
        <taxon>Sphingobacteriaceae</taxon>
        <taxon>Pedobacter</taxon>
    </lineage>
</organism>
<evidence type="ECO:0000256" key="4">
    <source>
        <dbReference type="PROSITE-ProRule" id="PRU00473"/>
    </source>
</evidence>
<keyword evidence="7" id="KW-1185">Reference proteome</keyword>
<dbReference type="InterPro" id="IPR006664">
    <property type="entry name" value="OMP_bac"/>
</dbReference>
<dbReference type="InterPro" id="IPR036737">
    <property type="entry name" value="OmpA-like_sf"/>
</dbReference>
<comment type="caution">
    <text evidence="6">The sequence shown here is derived from an EMBL/GenBank/DDBJ whole genome shotgun (WGS) entry which is preliminary data.</text>
</comment>
<dbReference type="CDD" id="cd07185">
    <property type="entry name" value="OmpA_C-like"/>
    <property type="match status" value="1"/>
</dbReference>
<dbReference type="Proteomes" id="UP000660024">
    <property type="component" value="Unassembled WGS sequence"/>
</dbReference>
<evidence type="ECO:0000256" key="1">
    <source>
        <dbReference type="ARBA" id="ARBA00004442"/>
    </source>
</evidence>